<evidence type="ECO:0000256" key="1">
    <source>
        <dbReference type="SAM" id="Phobius"/>
    </source>
</evidence>
<reference evidence="2" key="1">
    <citation type="submission" date="2020-05" db="UniProtKB">
        <authorList>
            <consortium name="EnsemblMetazoa"/>
        </authorList>
    </citation>
    <scope>IDENTIFICATION</scope>
    <source>
        <strain evidence="2">MAF</strain>
    </source>
</reference>
<organism evidence="2 3">
    <name type="scientific">Anopheles merus</name>
    <name type="common">Mosquito</name>
    <dbReference type="NCBI Taxonomy" id="30066"/>
    <lineage>
        <taxon>Eukaryota</taxon>
        <taxon>Metazoa</taxon>
        <taxon>Ecdysozoa</taxon>
        <taxon>Arthropoda</taxon>
        <taxon>Hexapoda</taxon>
        <taxon>Insecta</taxon>
        <taxon>Pterygota</taxon>
        <taxon>Neoptera</taxon>
        <taxon>Endopterygota</taxon>
        <taxon>Diptera</taxon>
        <taxon>Nematocera</taxon>
        <taxon>Culicoidea</taxon>
        <taxon>Culicidae</taxon>
        <taxon>Anophelinae</taxon>
        <taxon>Anopheles</taxon>
    </lineage>
</organism>
<keyword evidence="1" id="KW-0472">Membrane</keyword>
<keyword evidence="1" id="KW-0812">Transmembrane</keyword>
<keyword evidence="1" id="KW-1133">Transmembrane helix</keyword>
<accession>A0A182VD51</accession>
<feature type="transmembrane region" description="Helical" evidence="1">
    <location>
        <begin position="122"/>
        <end position="143"/>
    </location>
</feature>
<sequence length="160" mass="17441">MMEMSDEWRMCCGGWARAGGGVGPCDGCTQSPRGRPGCRRVLVVVAGAAGTLPPRLNAAGRFGNWCRFSREPPFHWRIFFSFGSFGSGGSTPATNVCVREGQLRPDWADGRFERVLRGRHRVAGRSGVLAGHGAMVLLLLLLAGKLYRRAEPWAADHRSQ</sequence>
<dbReference type="AlphaFoldDB" id="A0A182VD51"/>
<dbReference type="EnsemblMetazoa" id="AMEM012937-RA">
    <property type="protein sequence ID" value="AMEM012937-PA"/>
    <property type="gene ID" value="AMEM012937"/>
</dbReference>
<name>A0A182VD51_ANOME</name>
<evidence type="ECO:0000313" key="3">
    <source>
        <dbReference type="Proteomes" id="UP000075903"/>
    </source>
</evidence>
<keyword evidence="3" id="KW-1185">Reference proteome</keyword>
<dbReference type="Proteomes" id="UP000075903">
    <property type="component" value="Unassembled WGS sequence"/>
</dbReference>
<evidence type="ECO:0000313" key="2">
    <source>
        <dbReference type="EnsemblMetazoa" id="AMEM012937-PA"/>
    </source>
</evidence>
<protein>
    <submittedName>
        <fullName evidence="2">Uncharacterized protein</fullName>
    </submittedName>
</protein>
<dbReference type="VEuPathDB" id="VectorBase:AMEM012937"/>
<proteinExistence type="predicted"/>